<gene>
    <name evidence="1" type="ORF">R1flu_006806</name>
</gene>
<evidence type="ECO:0000313" key="2">
    <source>
        <dbReference type="Proteomes" id="UP001605036"/>
    </source>
</evidence>
<protein>
    <submittedName>
        <fullName evidence="1">Uncharacterized protein</fullName>
    </submittedName>
</protein>
<reference evidence="1 2" key="1">
    <citation type="submission" date="2024-09" db="EMBL/GenBank/DDBJ databases">
        <title>Chromosome-scale assembly of Riccia fluitans.</title>
        <authorList>
            <person name="Paukszto L."/>
            <person name="Sawicki J."/>
            <person name="Karawczyk K."/>
            <person name="Piernik-Szablinska J."/>
            <person name="Szczecinska M."/>
            <person name="Mazdziarz M."/>
        </authorList>
    </citation>
    <scope>NUCLEOTIDE SEQUENCE [LARGE SCALE GENOMIC DNA]</scope>
    <source>
        <strain evidence="1">Rf_01</strain>
        <tissue evidence="1">Aerial parts of the thallus</tissue>
    </source>
</reference>
<accession>A0ABD1YX18</accession>
<name>A0ABD1YX18_9MARC</name>
<evidence type="ECO:0000313" key="1">
    <source>
        <dbReference type="EMBL" id="KAL2635327.1"/>
    </source>
</evidence>
<dbReference type="Proteomes" id="UP001605036">
    <property type="component" value="Unassembled WGS sequence"/>
</dbReference>
<dbReference type="AlphaFoldDB" id="A0ABD1YX18"/>
<sequence>MLTSSRESGTGKDKHPCLSVYGIWAEVMAESGEQAIAQGTDTWDRAGGQGLSMEGFNTSGKYFHMKVKGSQLWFTAVQLPRLPHCGVAG</sequence>
<keyword evidence="2" id="KW-1185">Reference proteome</keyword>
<proteinExistence type="predicted"/>
<organism evidence="1 2">
    <name type="scientific">Riccia fluitans</name>
    <dbReference type="NCBI Taxonomy" id="41844"/>
    <lineage>
        <taxon>Eukaryota</taxon>
        <taxon>Viridiplantae</taxon>
        <taxon>Streptophyta</taxon>
        <taxon>Embryophyta</taxon>
        <taxon>Marchantiophyta</taxon>
        <taxon>Marchantiopsida</taxon>
        <taxon>Marchantiidae</taxon>
        <taxon>Marchantiales</taxon>
        <taxon>Ricciaceae</taxon>
        <taxon>Riccia</taxon>
    </lineage>
</organism>
<dbReference type="EMBL" id="JBHFFA010000003">
    <property type="protein sequence ID" value="KAL2635327.1"/>
    <property type="molecule type" value="Genomic_DNA"/>
</dbReference>
<comment type="caution">
    <text evidence="1">The sequence shown here is derived from an EMBL/GenBank/DDBJ whole genome shotgun (WGS) entry which is preliminary data.</text>
</comment>